<evidence type="ECO:0000256" key="10">
    <source>
        <dbReference type="SAM" id="Coils"/>
    </source>
</evidence>
<dbReference type="InterPro" id="IPR011053">
    <property type="entry name" value="Single_hybrid_motif"/>
</dbReference>
<name>A0A6L8LKJ6_9RHOB</name>
<dbReference type="PANTHER" id="PTHR30386:SF17">
    <property type="entry name" value="ALKALINE PROTEASE SECRETION PROTEIN APRE"/>
    <property type="match status" value="1"/>
</dbReference>
<dbReference type="InterPro" id="IPR058982">
    <property type="entry name" value="Beta-barrel_AprE"/>
</dbReference>
<dbReference type="PRINTS" id="PR01490">
    <property type="entry name" value="RTXTOXIND"/>
</dbReference>
<accession>A0A6L8LKJ6</accession>
<evidence type="ECO:0000259" key="11">
    <source>
        <dbReference type="Pfam" id="PF25994"/>
    </source>
</evidence>
<keyword evidence="6" id="KW-0812">Transmembrane</keyword>
<feature type="domain" description="AprE-like long alpha-helical hairpin" evidence="11">
    <location>
        <begin position="95"/>
        <end position="282"/>
    </location>
</feature>
<dbReference type="InterPro" id="IPR058781">
    <property type="entry name" value="HH_AprE-like"/>
</dbReference>
<dbReference type="RefSeq" id="WP_160973234.1">
    <property type="nucleotide sequence ID" value="NZ_WWEN01000003.1"/>
</dbReference>
<keyword evidence="8" id="KW-0472">Membrane</keyword>
<keyword evidence="5 9" id="KW-0997">Cell inner membrane</keyword>
<dbReference type="PANTHER" id="PTHR30386">
    <property type="entry name" value="MEMBRANE FUSION SUBUNIT OF EMRAB-TOLC MULTIDRUG EFFLUX PUMP"/>
    <property type="match status" value="1"/>
</dbReference>
<dbReference type="NCBIfam" id="TIGR01843">
    <property type="entry name" value="type_I_hlyD"/>
    <property type="match status" value="1"/>
</dbReference>
<dbReference type="Gene3D" id="2.40.50.100">
    <property type="match status" value="1"/>
</dbReference>
<evidence type="ECO:0000256" key="5">
    <source>
        <dbReference type="ARBA" id="ARBA00022519"/>
    </source>
</evidence>
<sequence>MTAQTPNKTPKTFPVSGPLFIGLLALTLLVGGFGGWAVVTQIAGAIVASGQIEVDQNRQVVQHPDGGVIQEILVDEGDFVEADQLLIRLDPTELKSELVIVEGQLFELMARRGRLEAEQEGNSEIDFDPVLLQAAQDNEEVQDLIEGQERLLRARDDSERQETDQLEKRVAQIRSQIEGLEAQRVALSRQLELIEEELTSQQSLLDRGLAQASRVLSLQREEARLSGQVGNLIAQSAQAEGRITETQIEILKLDTARREEAVARLRDLQYQELELAERRRALLTRLNRLDIRAPVSGVVYGLQFYTPRSVIRPADPVMYLVPQDRPLVIATQVQTINIDQVYPGQEAVLRFPALDQRTTPELKGHVSKVSADAFTDDKTGHSYYRAEIVMEDGEIEKLPEGVTLVPGMPVESFIRTADRTPLAYLLKPVTDYFAKAFRE</sequence>
<evidence type="ECO:0000256" key="3">
    <source>
        <dbReference type="ARBA" id="ARBA00022448"/>
    </source>
</evidence>
<dbReference type="EMBL" id="WWEN01000003">
    <property type="protein sequence ID" value="MYM55546.1"/>
    <property type="molecule type" value="Genomic_DNA"/>
</dbReference>
<dbReference type="SUPFAM" id="SSF51230">
    <property type="entry name" value="Single hybrid motif"/>
    <property type="match status" value="1"/>
</dbReference>
<proteinExistence type="inferred from homology"/>
<keyword evidence="10" id="KW-0175">Coiled coil</keyword>
<evidence type="ECO:0000256" key="8">
    <source>
        <dbReference type="ARBA" id="ARBA00023136"/>
    </source>
</evidence>
<gene>
    <name evidence="13" type="ORF">GR167_09525</name>
</gene>
<comment type="similarity">
    <text evidence="2 9">Belongs to the membrane fusion protein (MFP) (TC 8.A.1) family.</text>
</comment>
<feature type="domain" description="AprE-like beta-barrel" evidence="12">
    <location>
        <begin position="327"/>
        <end position="416"/>
    </location>
</feature>
<keyword evidence="14" id="KW-1185">Reference proteome</keyword>
<dbReference type="Pfam" id="PF26002">
    <property type="entry name" value="Beta-barrel_AprE"/>
    <property type="match status" value="1"/>
</dbReference>
<evidence type="ECO:0000256" key="4">
    <source>
        <dbReference type="ARBA" id="ARBA00022475"/>
    </source>
</evidence>
<dbReference type="AlphaFoldDB" id="A0A6L8LKJ6"/>
<dbReference type="Pfam" id="PF25994">
    <property type="entry name" value="HH_AprE"/>
    <property type="match status" value="1"/>
</dbReference>
<evidence type="ECO:0000256" key="2">
    <source>
        <dbReference type="ARBA" id="ARBA00009477"/>
    </source>
</evidence>
<comment type="caution">
    <text evidence="13">The sequence shown here is derived from an EMBL/GenBank/DDBJ whole genome shotgun (WGS) entry which is preliminary data.</text>
</comment>
<evidence type="ECO:0000256" key="1">
    <source>
        <dbReference type="ARBA" id="ARBA00004377"/>
    </source>
</evidence>
<evidence type="ECO:0000259" key="12">
    <source>
        <dbReference type="Pfam" id="PF26002"/>
    </source>
</evidence>
<keyword evidence="3 9" id="KW-0813">Transport</keyword>
<protein>
    <recommendedName>
        <fullName evidence="9">Membrane fusion protein (MFP) family protein</fullName>
    </recommendedName>
</protein>
<evidence type="ECO:0000313" key="14">
    <source>
        <dbReference type="Proteomes" id="UP000479043"/>
    </source>
</evidence>
<evidence type="ECO:0000256" key="6">
    <source>
        <dbReference type="ARBA" id="ARBA00022692"/>
    </source>
</evidence>
<keyword evidence="4 9" id="KW-1003">Cell membrane</keyword>
<dbReference type="GO" id="GO:0005886">
    <property type="term" value="C:plasma membrane"/>
    <property type="evidence" value="ECO:0007669"/>
    <property type="project" value="UniProtKB-SubCell"/>
</dbReference>
<evidence type="ECO:0000256" key="7">
    <source>
        <dbReference type="ARBA" id="ARBA00022989"/>
    </source>
</evidence>
<dbReference type="GO" id="GO:0015031">
    <property type="term" value="P:protein transport"/>
    <property type="evidence" value="ECO:0007669"/>
    <property type="project" value="InterPro"/>
</dbReference>
<dbReference type="InterPro" id="IPR010129">
    <property type="entry name" value="T1SS_HlyD"/>
</dbReference>
<keyword evidence="7" id="KW-1133">Transmembrane helix</keyword>
<comment type="subcellular location">
    <subcellularLocation>
        <location evidence="1 9">Cell inner membrane</location>
        <topology evidence="1 9">Single-pass membrane protein</topology>
    </subcellularLocation>
</comment>
<reference evidence="13 14" key="1">
    <citation type="submission" date="2020-01" db="EMBL/GenBank/DDBJ databases">
        <authorList>
            <person name="Chen S."/>
        </authorList>
    </citation>
    <scope>NUCLEOTIDE SEQUENCE [LARGE SCALE GENOMIC DNA]</scope>
    <source>
        <strain evidence="13 14">GS-10</strain>
    </source>
</reference>
<feature type="coiled-coil region" evidence="10">
    <location>
        <begin position="163"/>
        <end position="197"/>
    </location>
</feature>
<dbReference type="InterPro" id="IPR050739">
    <property type="entry name" value="MFP"/>
</dbReference>
<dbReference type="Gene3D" id="2.40.30.170">
    <property type="match status" value="1"/>
</dbReference>
<evidence type="ECO:0000313" key="13">
    <source>
        <dbReference type="EMBL" id="MYM55546.1"/>
    </source>
</evidence>
<dbReference type="Proteomes" id="UP000479043">
    <property type="component" value="Unassembled WGS sequence"/>
</dbReference>
<evidence type="ECO:0000256" key="9">
    <source>
        <dbReference type="RuleBase" id="RU365093"/>
    </source>
</evidence>
<organism evidence="13 14">
    <name type="scientific">Thalassovita mangrovi</name>
    <dbReference type="NCBI Taxonomy" id="2692236"/>
    <lineage>
        <taxon>Bacteria</taxon>
        <taxon>Pseudomonadati</taxon>
        <taxon>Pseudomonadota</taxon>
        <taxon>Alphaproteobacteria</taxon>
        <taxon>Rhodobacterales</taxon>
        <taxon>Roseobacteraceae</taxon>
        <taxon>Thalassovita</taxon>
    </lineage>
</organism>